<accession>A0AAV1ZFW3</accession>
<protein>
    <submittedName>
        <fullName evidence="2">Uncharacterized protein</fullName>
    </submittedName>
</protein>
<comment type="caution">
    <text evidence="2">The sequence shown here is derived from an EMBL/GenBank/DDBJ whole genome shotgun (WGS) entry which is preliminary data.</text>
</comment>
<evidence type="ECO:0000256" key="1">
    <source>
        <dbReference type="SAM" id="Phobius"/>
    </source>
</evidence>
<sequence length="72" mass="8701">MYELLLMVSLGEVSLKDEPKKKDIRKTCKIVREIQILQNSFFEDLNFYNLLQTVILNFSQHFIFCIVWFYCC</sequence>
<keyword evidence="1" id="KW-1133">Transmembrane helix</keyword>
<reference evidence="2 3" key="1">
    <citation type="submission" date="2024-04" db="EMBL/GenBank/DDBJ databases">
        <authorList>
            <person name="Rising A."/>
            <person name="Reimegard J."/>
            <person name="Sonavane S."/>
            <person name="Akerstrom W."/>
            <person name="Nylinder S."/>
            <person name="Hedman E."/>
            <person name="Kallberg Y."/>
        </authorList>
    </citation>
    <scope>NUCLEOTIDE SEQUENCE [LARGE SCALE GENOMIC DNA]</scope>
</reference>
<feature type="transmembrane region" description="Helical" evidence="1">
    <location>
        <begin position="50"/>
        <end position="71"/>
    </location>
</feature>
<dbReference type="AlphaFoldDB" id="A0AAV1ZFW3"/>
<dbReference type="Proteomes" id="UP001497382">
    <property type="component" value="Unassembled WGS sequence"/>
</dbReference>
<name>A0AAV1ZFW3_9ARAC</name>
<gene>
    <name evidence="2" type="ORF">LARSCL_LOCUS5230</name>
</gene>
<dbReference type="EMBL" id="CAXIEN010000047">
    <property type="protein sequence ID" value="CAL1270322.1"/>
    <property type="molecule type" value="Genomic_DNA"/>
</dbReference>
<evidence type="ECO:0000313" key="2">
    <source>
        <dbReference type="EMBL" id="CAL1270322.1"/>
    </source>
</evidence>
<proteinExistence type="predicted"/>
<keyword evidence="1" id="KW-0812">Transmembrane</keyword>
<evidence type="ECO:0000313" key="3">
    <source>
        <dbReference type="Proteomes" id="UP001497382"/>
    </source>
</evidence>
<keyword evidence="3" id="KW-1185">Reference proteome</keyword>
<organism evidence="2 3">
    <name type="scientific">Larinioides sclopetarius</name>
    <dbReference type="NCBI Taxonomy" id="280406"/>
    <lineage>
        <taxon>Eukaryota</taxon>
        <taxon>Metazoa</taxon>
        <taxon>Ecdysozoa</taxon>
        <taxon>Arthropoda</taxon>
        <taxon>Chelicerata</taxon>
        <taxon>Arachnida</taxon>
        <taxon>Araneae</taxon>
        <taxon>Araneomorphae</taxon>
        <taxon>Entelegynae</taxon>
        <taxon>Araneoidea</taxon>
        <taxon>Araneidae</taxon>
        <taxon>Larinioides</taxon>
    </lineage>
</organism>
<keyword evidence="1" id="KW-0472">Membrane</keyword>